<dbReference type="EMBL" id="CACRXK020000256">
    <property type="protein sequence ID" value="CAB3980093.1"/>
    <property type="molecule type" value="Genomic_DNA"/>
</dbReference>
<dbReference type="Proteomes" id="UP001152795">
    <property type="component" value="Unassembled WGS sequence"/>
</dbReference>
<keyword evidence="2" id="KW-1185">Reference proteome</keyword>
<organism evidence="1 2">
    <name type="scientific">Paramuricea clavata</name>
    <name type="common">Red gorgonian</name>
    <name type="synonym">Violescent sea-whip</name>
    <dbReference type="NCBI Taxonomy" id="317549"/>
    <lineage>
        <taxon>Eukaryota</taxon>
        <taxon>Metazoa</taxon>
        <taxon>Cnidaria</taxon>
        <taxon>Anthozoa</taxon>
        <taxon>Octocorallia</taxon>
        <taxon>Malacalcyonacea</taxon>
        <taxon>Plexauridae</taxon>
        <taxon>Paramuricea</taxon>
    </lineage>
</organism>
<gene>
    <name evidence="1" type="ORF">PACLA_8A010446</name>
</gene>
<comment type="caution">
    <text evidence="1">The sequence shown here is derived from an EMBL/GenBank/DDBJ whole genome shotgun (WGS) entry which is preliminary data.</text>
</comment>
<protein>
    <submittedName>
        <fullName evidence="1">Uncharacterized protein</fullName>
    </submittedName>
</protein>
<sequence>MTETRLEDQPESVSISWPGKQVETFCNPQEYGMKKWSPFPQPIKKLKIIPEIVIFICVKSYFQSSNYFNPATGYQFDSSCPRNVQLGTRCPANAEFSLLNK</sequence>
<evidence type="ECO:0000313" key="1">
    <source>
        <dbReference type="EMBL" id="CAB3980093.1"/>
    </source>
</evidence>
<evidence type="ECO:0000313" key="2">
    <source>
        <dbReference type="Proteomes" id="UP001152795"/>
    </source>
</evidence>
<proteinExistence type="predicted"/>
<reference evidence="1" key="1">
    <citation type="submission" date="2020-04" db="EMBL/GenBank/DDBJ databases">
        <authorList>
            <person name="Alioto T."/>
            <person name="Alioto T."/>
            <person name="Gomez Garrido J."/>
        </authorList>
    </citation>
    <scope>NUCLEOTIDE SEQUENCE</scope>
    <source>
        <strain evidence="1">A484AB</strain>
    </source>
</reference>
<accession>A0A7D9DAW5</accession>
<dbReference type="AlphaFoldDB" id="A0A7D9DAW5"/>
<name>A0A7D9DAW5_PARCT</name>